<reference evidence="2" key="2">
    <citation type="submission" date="2023-04" db="EMBL/GenBank/DDBJ databases">
        <authorList>
            <person name="Bruccoleri R.E."/>
            <person name="Oakeley E.J."/>
            <person name="Faust A.-M."/>
            <person name="Dessus-Babus S."/>
            <person name="Altorfer M."/>
            <person name="Burckhardt D."/>
            <person name="Oertli M."/>
            <person name="Naumann U."/>
            <person name="Petersen F."/>
            <person name="Wong J."/>
        </authorList>
    </citation>
    <scope>NUCLEOTIDE SEQUENCE</scope>
    <source>
        <strain evidence="2">GSM-AAB239-AS_SAM_17_03QT</strain>
        <tissue evidence="2">Leaf</tissue>
    </source>
</reference>
<dbReference type="AlphaFoldDB" id="A0AAX6EZK3"/>
<dbReference type="Proteomes" id="UP001140949">
    <property type="component" value="Unassembled WGS sequence"/>
</dbReference>
<comment type="caution">
    <text evidence="2">The sequence shown here is derived from an EMBL/GenBank/DDBJ whole genome shotgun (WGS) entry which is preliminary data.</text>
</comment>
<proteinExistence type="predicted"/>
<keyword evidence="3" id="KW-1185">Reference proteome</keyword>
<dbReference type="EMBL" id="JANAVB010033015">
    <property type="protein sequence ID" value="KAJ6809627.1"/>
    <property type="molecule type" value="Genomic_DNA"/>
</dbReference>
<sequence>MIGVSVASPFSPVPPTLTLKGRHWPPPQKPLLYPKPTRNNGVLVLGKSSSNGTPGPASSGENESKVILDAFFLGKAFAEALNERIGSTAGEILSVVGQWQAEQQKQVRVFQEEVIERAKRSKEKAALEAMGDKGLVPKSSTAPRDPTNGARRPPSRPTAGDPFEEMLKD</sequence>
<gene>
    <name evidence="2" type="ORF">M6B38_162405</name>
</gene>
<dbReference type="PANTHER" id="PTHR35745:SF1">
    <property type="entry name" value="OS04G0513000 PROTEIN"/>
    <property type="match status" value="1"/>
</dbReference>
<evidence type="ECO:0000256" key="1">
    <source>
        <dbReference type="SAM" id="MobiDB-lite"/>
    </source>
</evidence>
<reference evidence="2" key="1">
    <citation type="journal article" date="2023" name="GigaByte">
        <title>Genome assembly of the bearded iris, Iris pallida Lam.</title>
        <authorList>
            <person name="Bruccoleri R.E."/>
            <person name="Oakeley E.J."/>
            <person name="Faust A.M.E."/>
            <person name="Altorfer M."/>
            <person name="Dessus-Babus S."/>
            <person name="Burckhardt D."/>
            <person name="Oertli M."/>
            <person name="Naumann U."/>
            <person name="Petersen F."/>
            <person name="Wong J."/>
        </authorList>
    </citation>
    <scope>NUCLEOTIDE SEQUENCE</scope>
    <source>
        <strain evidence="2">GSM-AAB239-AS_SAM_17_03QT</strain>
    </source>
</reference>
<dbReference type="PANTHER" id="PTHR35745">
    <property type="entry name" value="BNACNNG14650D PROTEIN"/>
    <property type="match status" value="1"/>
</dbReference>
<feature type="region of interest" description="Disordered" evidence="1">
    <location>
        <begin position="14"/>
        <end position="62"/>
    </location>
</feature>
<dbReference type="GO" id="GO:0010027">
    <property type="term" value="P:thylakoid membrane organization"/>
    <property type="evidence" value="ECO:0007669"/>
    <property type="project" value="InterPro"/>
</dbReference>
<accession>A0AAX6EZK3</accession>
<organism evidence="2 3">
    <name type="scientific">Iris pallida</name>
    <name type="common">Sweet iris</name>
    <dbReference type="NCBI Taxonomy" id="29817"/>
    <lineage>
        <taxon>Eukaryota</taxon>
        <taxon>Viridiplantae</taxon>
        <taxon>Streptophyta</taxon>
        <taxon>Embryophyta</taxon>
        <taxon>Tracheophyta</taxon>
        <taxon>Spermatophyta</taxon>
        <taxon>Magnoliopsida</taxon>
        <taxon>Liliopsida</taxon>
        <taxon>Asparagales</taxon>
        <taxon>Iridaceae</taxon>
        <taxon>Iridoideae</taxon>
        <taxon>Irideae</taxon>
        <taxon>Iris</taxon>
    </lineage>
</organism>
<dbReference type="InterPro" id="IPR040003">
    <property type="entry name" value="PG18-like"/>
</dbReference>
<dbReference type="GO" id="GO:0009535">
    <property type="term" value="C:chloroplast thylakoid membrane"/>
    <property type="evidence" value="ECO:0007669"/>
    <property type="project" value="TreeGrafter"/>
</dbReference>
<evidence type="ECO:0000313" key="2">
    <source>
        <dbReference type="EMBL" id="KAJ6809627.1"/>
    </source>
</evidence>
<evidence type="ECO:0000313" key="3">
    <source>
        <dbReference type="Proteomes" id="UP001140949"/>
    </source>
</evidence>
<protein>
    <submittedName>
        <fullName evidence="2">Uncharacterized protein</fullName>
    </submittedName>
</protein>
<feature type="region of interest" description="Disordered" evidence="1">
    <location>
        <begin position="120"/>
        <end position="169"/>
    </location>
</feature>
<dbReference type="Pfam" id="PF20711">
    <property type="entry name" value="DUF6825"/>
    <property type="match status" value="1"/>
</dbReference>
<name>A0AAX6EZK3_IRIPA</name>